<evidence type="ECO:0000313" key="1">
    <source>
        <dbReference type="EMBL" id="MBK4735963.1"/>
    </source>
</evidence>
<name>A0A934SV93_9BURK</name>
<comment type="caution">
    <text evidence="1">The sequence shown here is derived from an EMBL/GenBank/DDBJ whole genome shotgun (WGS) entry which is preliminary data.</text>
</comment>
<accession>A0A934SV93</accession>
<gene>
    <name evidence="1" type="ORF">JJB74_15185</name>
</gene>
<proteinExistence type="predicted"/>
<evidence type="ECO:0000313" key="2">
    <source>
        <dbReference type="Proteomes" id="UP000622890"/>
    </source>
</evidence>
<dbReference type="EMBL" id="JAEPBG010000006">
    <property type="protein sequence ID" value="MBK4735963.1"/>
    <property type="molecule type" value="Genomic_DNA"/>
</dbReference>
<protein>
    <submittedName>
        <fullName evidence="1">Uncharacterized protein</fullName>
    </submittedName>
</protein>
<reference evidence="1" key="1">
    <citation type="submission" date="2021-01" db="EMBL/GenBank/DDBJ databases">
        <title>Genome sequence of strain Noviherbaspirillum sp. DKR-6.</title>
        <authorList>
            <person name="Chaudhary D.K."/>
        </authorList>
    </citation>
    <scope>NUCLEOTIDE SEQUENCE</scope>
    <source>
        <strain evidence="1">DKR-6</strain>
    </source>
</reference>
<organism evidence="1 2">
    <name type="scientific">Noviherbaspirillum pedocola</name>
    <dbReference type="NCBI Taxonomy" id="2801341"/>
    <lineage>
        <taxon>Bacteria</taxon>
        <taxon>Pseudomonadati</taxon>
        <taxon>Pseudomonadota</taxon>
        <taxon>Betaproteobacteria</taxon>
        <taxon>Burkholderiales</taxon>
        <taxon>Oxalobacteraceae</taxon>
        <taxon>Noviherbaspirillum</taxon>
    </lineage>
</organism>
<dbReference type="RefSeq" id="WP_200592901.1">
    <property type="nucleotide sequence ID" value="NZ_JAEPBG010000006.1"/>
</dbReference>
<sequence>MNRTPNTALVEASISRMLDLIAHYGLKLLETYPNDLLVIDREILQRAAHPGASIAWMVGDSHTHTYPLGIHRELNRGVTYVTNLCNTDRFFRIDFGATKDSLRFTELDRGAFAALANAPVPYRIEGERLDFDLFNGSRLVGSCKIICTDYFAHRYSVAITPASGITATDYCALYEWTGAAVCDHGTQFAKWELSWHDAAADALAA</sequence>
<dbReference type="AlphaFoldDB" id="A0A934SV93"/>
<dbReference type="Proteomes" id="UP000622890">
    <property type="component" value="Unassembled WGS sequence"/>
</dbReference>
<keyword evidence="2" id="KW-1185">Reference proteome</keyword>